<dbReference type="Pfam" id="PF13361">
    <property type="entry name" value="UvrD_C"/>
    <property type="match status" value="1"/>
</dbReference>
<keyword evidence="3 9" id="KW-0347">Helicase</keyword>
<proteinExistence type="predicted"/>
<evidence type="ECO:0000313" key="12">
    <source>
        <dbReference type="Proteomes" id="UP001596337"/>
    </source>
</evidence>
<dbReference type="Proteomes" id="UP001596337">
    <property type="component" value="Unassembled WGS sequence"/>
</dbReference>
<evidence type="ECO:0000256" key="7">
    <source>
        <dbReference type="ARBA" id="ARBA00034808"/>
    </source>
</evidence>
<dbReference type="EMBL" id="JBHSXX010000001">
    <property type="protein sequence ID" value="MFC6867604.1"/>
    <property type="molecule type" value="Genomic_DNA"/>
</dbReference>
<evidence type="ECO:0000256" key="6">
    <source>
        <dbReference type="ARBA" id="ARBA00034617"/>
    </source>
</evidence>
<dbReference type="InterPro" id="IPR027417">
    <property type="entry name" value="P-loop_NTPase"/>
</dbReference>
<evidence type="ECO:0000259" key="10">
    <source>
        <dbReference type="PROSITE" id="PS51198"/>
    </source>
</evidence>
<accession>A0ABW2BYK0</accession>
<evidence type="ECO:0000256" key="9">
    <source>
        <dbReference type="PROSITE-ProRule" id="PRU00560"/>
    </source>
</evidence>
<reference evidence="12" key="1">
    <citation type="journal article" date="2019" name="Int. J. Syst. Evol. Microbiol.">
        <title>The Global Catalogue of Microorganisms (GCM) 10K type strain sequencing project: providing services to taxonomists for standard genome sequencing and annotation.</title>
        <authorList>
            <consortium name="The Broad Institute Genomics Platform"/>
            <consortium name="The Broad Institute Genome Sequencing Center for Infectious Disease"/>
            <person name="Wu L."/>
            <person name="Ma J."/>
        </authorList>
    </citation>
    <scope>NUCLEOTIDE SEQUENCE [LARGE SCALE GENOMIC DNA]</scope>
    <source>
        <strain evidence="12">KCTC 32255</strain>
    </source>
</reference>
<dbReference type="PANTHER" id="PTHR11070">
    <property type="entry name" value="UVRD / RECB / PCRA DNA HELICASE FAMILY MEMBER"/>
    <property type="match status" value="1"/>
</dbReference>
<protein>
    <recommendedName>
        <fullName evidence="7">DNA 3'-5' helicase</fullName>
        <ecNumber evidence="7">5.6.2.4</ecNumber>
    </recommendedName>
</protein>
<dbReference type="Gene3D" id="3.40.50.300">
    <property type="entry name" value="P-loop containing nucleotide triphosphate hydrolases"/>
    <property type="match status" value="2"/>
</dbReference>
<evidence type="ECO:0000256" key="3">
    <source>
        <dbReference type="ARBA" id="ARBA00022806"/>
    </source>
</evidence>
<comment type="catalytic activity">
    <reaction evidence="8">
        <text>ATP + H2O = ADP + phosphate + H(+)</text>
        <dbReference type="Rhea" id="RHEA:13065"/>
        <dbReference type="ChEBI" id="CHEBI:15377"/>
        <dbReference type="ChEBI" id="CHEBI:15378"/>
        <dbReference type="ChEBI" id="CHEBI:30616"/>
        <dbReference type="ChEBI" id="CHEBI:43474"/>
        <dbReference type="ChEBI" id="CHEBI:456216"/>
        <dbReference type="EC" id="5.6.2.4"/>
    </reaction>
</comment>
<evidence type="ECO:0000256" key="4">
    <source>
        <dbReference type="ARBA" id="ARBA00022840"/>
    </source>
</evidence>
<comment type="catalytic activity">
    <reaction evidence="6">
        <text>Couples ATP hydrolysis with the unwinding of duplex DNA by translocating in the 3'-5' direction.</text>
        <dbReference type="EC" id="5.6.2.4"/>
    </reaction>
</comment>
<dbReference type="InterPro" id="IPR000212">
    <property type="entry name" value="DNA_helicase_UvrD/REP"/>
</dbReference>
<keyword evidence="4 9" id="KW-0067">ATP-binding</keyword>
<gene>
    <name evidence="11" type="ORF">ACFQGD_10625</name>
</gene>
<evidence type="ECO:0000256" key="1">
    <source>
        <dbReference type="ARBA" id="ARBA00022741"/>
    </source>
</evidence>
<comment type="caution">
    <text evidence="11">The sequence shown here is derived from an EMBL/GenBank/DDBJ whole genome shotgun (WGS) entry which is preliminary data.</text>
</comment>
<dbReference type="InterPro" id="IPR014017">
    <property type="entry name" value="DNA_helicase_UvrD-like_C"/>
</dbReference>
<dbReference type="RefSeq" id="WP_345399250.1">
    <property type="nucleotide sequence ID" value="NZ_BAABLA010000085.1"/>
</dbReference>
<dbReference type="PROSITE" id="PS51198">
    <property type="entry name" value="UVRD_HELICASE_ATP_BIND"/>
    <property type="match status" value="1"/>
</dbReference>
<keyword evidence="12" id="KW-1185">Reference proteome</keyword>
<name>A0ABW2BYK0_9PSEU</name>
<evidence type="ECO:0000256" key="2">
    <source>
        <dbReference type="ARBA" id="ARBA00022801"/>
    </source>
</evidence>
<feature type="binding site" evidence="9">
    <location>
        <begin position="265"/>
        <end position="272"/>
    </location>
    <ligand>
        <name>ATP</name>
        <dbReference type="ChEBI" id="CHEBI:30616"/>
    </ligand>
</feature>
<feature type="domain" description="UvrD-like helicase ATP-binding" evidence="10">
    <location>
        <begin position="244"/>
        <end position="537"/>
    </location>
</feature>
<dbReference type="SUPFAM" id="SSF52540">
    <property type="entry name" value="P-loop containing nucleoside triphosphate hydrolases"/>
    <property type="match status" value="1"/>
</dbReference>
<dbReference type="InterPro" id="IPR014016">
    <property type="entry name" value="UvrD-like_ATP-bd"/>
</dbReference>
<keyword evidence="5" id="KW-0413">Isomerase</keyword>
<sequence length="723" mass="80407">MTARVVMSELFNRESSGLDGSMKNRVLDFVIKLQERPDMPGLDLKTPEGVSDRRIKTARVNDFWRAVLIELPESHGYILVAVKPHDDAYTFAGKLHFGVNEVTGALEVVNEAALNEAVAGSGRYQRVTEAQPVLDGIRAKDLQPFGIADDVADELVAITDEDHLLAVAAELPGIQGNAILDLASGRAPEDVWADLVAEEAREVDTSDIMQALQRPQSRLTFTDGSPEELRAVFEGDFTAWRLWLHPLQRRLAYHDGWRGPFRVTGGAGTGKTVTAIHRARHLADRLEREGTDAKVLFTTFTKNLAQNIESQLKELAGPEILNRVEVRNIDSLAQRVVMAGNDASVRPKLRGDTDREVTEALEAARSGAAEQWDTEFLRAEWIHVVLAQGIEEQADYLRASRSGRGRRVSRPQRADLWKIFERFTQMLNAQEVMTFTQAASRAAAIAHQLGSEDVDVAHSGSRKAVLPRYRHAIVDEAQDLNAAHWRLLRALIPVGNDDLFIVGDAHQRIYGRPLVLSRFGIETRGRSRRLTVNYRTSREILRWSMQVAYGQPVDDLEGDEDTLLGARSEFGGPEPESQGFNSAREEKSALIVKLRAWAEAGIPWSDMAVVARGRKQVDDIYDYLVGGDVPVAKVDASTDENSLGDEVRIMTMHRAKGLEYRAVAVVGAGSKELPPWPIRQLEGDERDAAWAREQSLLYVAGSRARERLYISWVGEPSELLSDT</sequence>
<keyword evidence="2 9" id="KW-0378">Hydrolase</keyword>
<organism evidence="11 12">
    <name type="scientific">Haloechinothrix salitolerans</name>
    <dbReference type="NCBI Taxonomy" id="926830"/>
    <lineage>
        <taxon>Bacteria</taxon>
        <taxon>Bacillati</taxon>
        <taxon>Actinomycetota</taxon>
        <taxon>Actinomycetes</taxon>
        <taxon>Pseudonocardiales</taxon>
        <taxon>Pseudonocardiaceae</taxon>
        <taxon>Haloechinothrix</taxon>
    </lineage>
</organism>
<dbReference type="EC" id="5.6.2.4" evidence="7"/>
<evidence type="ECO:0000313" key="11">
    <source>
        <dbReference type="EMBL" id="MFC6867604.1"/>
    </source>
</evidence>
<keyword evidence="1 9" id="KW-0547">Nucleotide-binding</keyword>
<evidence type="ECO:0000256" key="5">
    <source>
        <dbReference type="ARBA" id="ARBA00023235"/>
    </source>
</evidence>
<dbReference type="PANTHER" id="PTHR11070:SF45">
    <property type="entry name" value="DNA 3'-5' HELICASE"/>
    <property type="match status" value="1"/>
</dbReference>
<evidence type="ECO:0000256" key="8">
    <source>
        <dbReference type="ARBA" id="ARBA00048988"/>
    </source>
</evidence>
<dbReference type="Pfam" id="PF00580">
    <property type="entry name" value="UvrD-helicase"/>
    <property type="match status" value="1"/>
</dbReference>